<organism evidence="4 5">
    <name type="scientific">[Clostridium] ammoniilyticum</name>
    <dbReference type="NCBI Taxonomy" id="2981784"/>
    <lineage>
        <taxon>Bacteria</taxon>
        <taxon>Bacillati</taxon>
        <taxon>Bacillota</taxon>
        <taxon>Erysipelotrichia</taxon>
        <taxon>Erysipelotrichales</taxon>
        <taxon>Coprobacillaceae</taxon>
        <taxon>Faecalibacillus</taxon>
    </lineage>
</organism>
<evidence type="ECO:0000313" key="4">
    <source>
        <dbReference type="EMBL" id="MCU6738854.1"/>
    </source>
</evidence>
<dbReference type="EMBL" id="JAOQJR010000009">
    <property type="protein sequence ID" value="MCU6738854.1"/>
    <property type="molecule type" value="Genomic_DNA"/>
</dbReference>
<feature type="repeat" description="Cell wall-binding" evidence="2">
    <location>
        <begin position="678"/>
        <end position="697"/>
    </location>
</feature>
<dbReference type="Proteomes" id="UP001208364">
    <property type="component" value="Unassembled WGS sequence"/>
</dbReference>
<keyword evidence="3" id="KW-0732">Signal</keyword>
<evidence type="ECO:0000256" key="1">
    <source>
        <dbReference type="ARBA" id="ARBA00022737"/>
    </source>
</evidence>
<sequence>MSRNFKKIAVASALVAATTLPTTMVSALETNVKNDSNTPVTLSSERRGWYEEYGYKYYYDDNGELLKGLQEIDGNTYYFYSYDGHMAYSSWYDEDTITDNGLIVTVDKSGIVTNHANIVAGDWTHYGDRWYYYDADMNPYIGVKTINGIKYYFEWEGRLATRTYEGIWVITFNRQLIAYNQNGVVTDQQDIVGNKWIKVNNKWYYFDKNLNPYQGVQKVDGVEYFFWSDGQLATYDYDGISTATSNNYLVSYNKNGIVIEKVKIEGNKWIKFNNNWYYYDQDLYPYQGIHTIGDATYYFLSNGQLATSGFEGNITTVREGNKYYAYDYTGKVVEQVDIVGNKWIEFNGGKYYFDSELTPYSGIQTIDGVEYYFNYGQLAEYLDEVVTSGDTLAYVRDGKVIEKAKFKDNELIYLNGNCYYYYLNDAGYYYPYDGEYTVDGKSLYFIYGMLQTSDSDEILTDYRNDYLYAYNNKGEIVDKVKRVAGWNEIGNDWYYVSSEMNFVDGIYTVNGKEYYFENGRLIKSSNGISVVSSYRDENDKIVTYVIAYNSEGVVVEKKKAVANTWIQLRGKWYYYDKNLNEVEGIETINGVKYIFSWGELLTASGNNIEVTTAYEKGKMLLVAYDKNGIVKETTVLTSRKLTEFIGNKYLYDRYYEPCTGWQEVDGTKYHFDADGKMTTGWLEEEKTWYYLDKDGQKTTGWLTLSGKKYYFDKEGKMVTGTVNVDGKDYTFNENGELNVETPEVKSGWVQSGNKWYYYDNNQKVTGYQTIEGKKYYFDANGVMQTGWFKIDNADYYATSSGAINAQWVGSGNNWYYVDADGKMVTGFQTIAGAKYYFASSGLMQTGWFKIDNTDYYAASSGAINAQWVGSGNNWYYVDADGKMVTGFQTIAGAKYYFASSGLMQKGWFKINGADYYATSSGAIEAQWVGSGNTWYYVDADGKMVTGYQTVAGAKYYFAESGLMQTGWFKINGEDYYAASSGVISAQWVKSGNNWYYVDANGKMVTGDYKINGVVNRFDINGVWLR</sequence>
<feature type="repeat" description="Cell wall-binding" evidence="2">
    <location>
        <begin position="764"/>
        <end position="783"/>
    </location>
</feature>
<comment type="caution">
    <text evidence="4">The sequence shown here is derived from an EMBL/GenBank/DDBJ whole genome shotgun (WGS) entry which is preliminary data.</text>
</comment>
<dbReference type="SUPFAM" id="SSF69360">
    <property type="entry name" value="Cell wall binding repeat"/>
    <property type="match status" value="6"/>
</dbReference>
<dbReference type="Pfam" id="PF01473">
    <property type="entry name" value="Choline_bind_1"/>
    <property type="match status" value="7"/>
</dbReference>
<reference evidence="4 5" key="1">
    <citation type="journal article" date="2021" name="ISME Commun">
        <title>Automated analysis of genomic sequences facilitates high-throughput and comprehensive description of bacteria.</title>
        <authorList>
            <person name="Hitch T.C.A."/>
        </authorList>
    </citation>
    <scope>NUCLEOTIDE SEQUENCE [LARGE SCALE GENOMIC DNA]</scope>
    <source>
        <strain evidence="4 5">H4_15</strain>
    </source>
</reference>
<feature type="chain" id="PRO_5045839382" description="Cell wall-binding protein" evidence="3">
    <location>
        <begin position="28"/>
        <end position="1025"/>
    </location>
</feature>
<dbReference type="Pfam" id="PF19127">
    <property type="entry name" value="Choline_bind_3"/>
    <property type="match status" value="6"/>
</dbReference>
<protein>
    <recommendedName>
        <fullName evidence="6">Cell wall-binding protein</fullName>
    </recommendedName>
</protein>
<dbReference type="Gene3D" id="2.10.270.10">
    <property type="entry name" value="Cholin Binding"/>
    <property type="match status" value="11"/>
</dbReference>
<dbReference type="InterPro" id="IPR018337">
    <property type="entry name" value="Cell_wall/Cho-bd_repeat"/>
</dbReference>
<feature type="repeat" description="Cell wall-binding" evidence="2">
    <location>
        <begin position="698"/>
        <end position="717"/>
    </location>
</feature>
<feature type="repeat" description="Cell wall-binding" evidence="2">
    <location>
        <begin position="658"/>
        <end position="677"/>
    </location>
</feature>
<keyword evidence="1" id="KW-0677">Repeat</keyword>
<feature type="repeat" description="Cell wall-binding" evidence="2">
    <location>
        <begin position="884"/>
        <end position="903"/>
    </location>
</feature>
<keyword evidence="5" id="KW-1185">Reference proteome</keyword>
<feature type="repeat" description="Cell wall-binding" evidence="2">
    <location>
        <begin position="824"/>
        <end position="843"/>
    </location>
</feature>
<evidence type="ECO:0000256" key="3">
    <source>
        <dbReference type="SAM" id="SignalP"/>
    </source>
</evidence>
<evidence type="ECO:0000313" key="5">
    <source>
        <dbReference type="Proteomes" id="UP001208364"/>
    </source>
</evidence>
<dbReference type="PROSITE" id="PS51170">
    <property type="entry name" value="CW"/>
    <property type="match status" value="7"/>
</dbReference>
<dbReference type="RefSeq" id="WP_147580437.1">
    <property type="nucleotide sequence ID" value="NZ_JAOQJR010000009.1"/>
</dbReference>
<feature type="signal peptide" evidence="3">
    <location>
        <begin position="1"/>
        <end position="27"/>
    </location>
</feature>
<evidence type="ECO:0008006" key="6">
    <source>
        <dbReference type="Google" id="ProtNLM"/>
    </source>
</evidence>
<gene>
    <name evidence="4" type="ORF">OCV55_09270</name>
</gene>
<name>A0ABT2SVJ6_9FIRM</name>
<accession>A0ABT2SVJ6</accession>
<evidence type="ECO:0000256" key="2">
    <source>
        <dbReference type="PROSITE-ProRule" id="PRU00591"/>
    </source>
</evidence>
<proteinExistence type="predicted"/>
<feature type="repeat" description="Cell wall-binding" evidence="2">
    <location>
        <begin position="984"/>
        <end position="1003"/>
    </location>
</feature>